<dbReference type="SUPFAM" id="SSF51735">
    <property type="entry name" value="NAD(P)-binding Rossmann-fold domains"/>
    <property type="match status" value="1"/>
</dbReference>
<comment type="caution">
    <text evidence="1">The sequence shown here is derived from an EMBL/GenBank/DDBJ whole genome shotgun (WGS) entry which is preliminary data.</text>
</comment>
<dbReference type="PANTHER" id="PTHR12126:SF11">
    <property type="entry name" value="NADH DEHYDROGENASE [UBIQUINONE] 1 ALPHA SUBCOMPLEX SUBUNIT 9, MITOCHONDRIAL"/>
    <property type="match status" value="1"/>
</dbReference>
<name>A0A426ZFX1_ENSVE</name>
<accession>A0A426ZFX1</accession>
<proteinExistence type="predicted"/>
<evidence type="ECO:0008006" key="3">
    <source>
        <dbReference type="Google" id="ProtNLM"/>
    </source>
</evidence>
<evidence type="ECO:0000313" key="1">
    <source>
        <dbReference type="EMBL" id="RRT62864.1"/>
    </source>
</evidence>
<dbReference type="GO" id="GO:0005739">
    <property type="term" value="C:mitochondrion"/>
    <property type="evidence" value="ECO:0007669"/>
    <property type="project" value="TreeGrafter"/>
</dbReference>
<evidence type="ECO:0000313" key="2">
    <source>
        <dbReference type="Proteomes" id="UP000287651"/>
    </source>
</evidence>
<organism evidence="1 2">
    <name type="scientific">Ensete ventricosum</name>
    <name type="common">Abyssinian banana</name>
    <name type="synonym">Musa ensete</name>
    <dbReference type="NCBI Taxonomy" id="4639"/>
    <lineage>
        <taxon>Eukaryota</taxon>
        <taxon>Viridiplantae</taxon>
        <taxon>Streptophyta</taxon>
        <taxon>Embryophyta</taxon>
        <taxon>Tracheophyta</taxon>
        <taxon>Spermatophyta</taxon>
        <taxon>Magnoliopsida</taxon>
        <taxon>Liliopsida</taxon>
        <taxon>Zingiberales</taxon>
        <taxon>Musaceae</taxon>
        <taxon>Ensete</taxon>
    </lineage>
</organism>
<reference evidence="1 2" key="1">
    <citation type="journal article" date="2014" name="Agronomy (Basel)">
        <title>A Draft Genome Sequence for Ensete ventricosum, the Drought-Tolerant Tree Against Hunger.</title>
        <authorList>
            <person name="Harrison J."/>
            <person name="Moore K.A."/>
            <person name="Paszkiewicz K."/>
            <person name="Jones T."/>
            <person name="Grant M."/>
            <person name="Ambacheew D."/>
            <person name="Muzemil S."/>
            <person name="Studholme D.J."/>
        </authorList>
    </citation>
    <scope>NUCLEOTIDE SEQUENCE [LARGE SCALE GENOMIC DNA]</scope>
</reference>
<feature type="non-terminal residue" evidence="1">
    <location>
        <position position="1"/>
    </location>
</feature>
<dbReference type="Proteomes" id="UP000287651">
    <property type="component" value="Unassembled WGS sequence"/>
</dbReference>
<dbReference type="AlphaFoldDB" id="A0A426ZFX1"/>
<dbReference type="EMBL" id="AMZH03006819">
    <property type="protein sequence ID" value="RRT62864.1"/>
    <property type="molecule type" value="Genomic_DNA"/>
</dbReference>
<dbReference type="InterPro" id="IPR051207">
    <property type="entry name" value="ComplexI_NDUFA9_subunit"/>
</dbReference>
<sequence length="118" mass="13073">YVIDVAAAIMASLKDDGSSMGKVYELGGPEVYTLHQLAELMYDTIREWPRYVKIPFPIAKVSALVSMHLGNVWVLPLTFKDLGIVPHKLKGYPVEYLISYRKGGPAFGSTVSERVTAE</sequence>
<protein>
    <recommendedName>
        <fullName evidence="3">NmrA-like domain-containing protein</fullName>
    </recommendedName>
</protein>
<dbReference type="PANTHER" id="PTHR12126">
    <property type="entry name" value="NADH-UBIQUINONE OXIDOREDUCTASE 39 KDA SUBUNIT-RELATED"/>
    <property type="match status" value="1"/>
</dbReference>
<dbReference type="InterPro" id="IPR036291">
    <property type="entry name" value="NAD(P)-bd_dom_sf"/>
</dbReference>
<dbReference type="Gene3D" id="3.40.50.720">
    <property type="entry name" value="NAD(P)-binding Rossmann-like Domain"/>
    <property type="match status" value="1"/>
</dbReference>
<gene>
    <name evidence="1" type="ORF">B296_00041580</name>
</gene>
<dbReference type="GO" id="GO:0044877">
    <property type="term" value="F:protein-containing complex binding"/>
    <property type="evidence" value="ECO:0007669"/>
    <property type="project" value="TreeGrafter"/>
</dbReference>